<dbReference type="Pfam" id="PF00595">
    <property type="entry name" value="PDZ"/>
    <property type="match status" value="2"/>
</dbReference>
<evidence type="ECO:0000313" key="3">
    <source>
        <dbReference type="Proteomes" id="UP001162480"/>
    </source>
</evidence>
<dbReference type="InterPro" id="IPR001478">
    <property type="entry name" value="PDZ"/>
</dbReference>
<dbReference type="Gene3D" id="2.30.42.10">
    <property type="match status" value="2"/>
</dbReference>
<feature type="domain" description="PDZ" evidence="1">
    <location>
        <begin position="142"/>
        <end position="225"/>
    </location>
</feature>
<dbReference type="SUPFAM" id="SSF50156">
    <property type="entry name" value="PDZ domain-like"/>
    <property type="match status" value="2"/>
</dbReference>
<feature type="domain" description="PDZ" evidence="1">
    <location>
        <begin position="14"/>
        <end position="100"/>
    </location>
</feature>
<dbReference type="EMBL" id="OX597836">
    <property type="protein sequence ID" value="CAI9739405.1"/>
    <property type="molecule type" value="Genomic_DNA"/>
</dbReference>
<dbReference type="PANTHER" id="PTHR11324">
    <property type="entry name" value="IL16-RELATED"/>
    <property type="match status" value="1"/>
</dbReference>
<dbReference type="SMART" id="SM00228">
    <property type="entry name" value="PDZ"/>
    <property type="match status" value="2"/>
</dbReference>
<protein>
    <submittedName>
        <fullName evidence="2">PDZ domain isoform X5</fullName>
    </submittedName>
</protein>
<evidence type="ECO:0000259" key="1">
    <source>
        <dbReference type="PROSITE" id="PS50106"/>
    </source>
</evidence>
<dbReference type="Proteomes" id="UP001162480">
    <property type="component" value="Chromosome 23"/>
</dbReference>
<organism evidence="2 3">
    <name type="scientific">Octopus vulgaris</name>
    <name type="common">Common octopus</name>
    <dbReference type="NCBI Taxonomy" id="6645"/>
    <lineage>
        <taxon>Eukaryota</taxon>
        <taxon>Metazoa</taxon>
        <taxon>Spiralia</taxon>
        <taxon>Lophotrochozoa</taxon>
        <taxon>Mollusca</taxon>
        <taxon>Cephalopoda</taxon>
        <taxon>Coleoidea</taxon>
        <taxon>Octopodiformes</taxon>
        <taxon>Octopoda</taxon>
        <taxon>Incirrata</taxon>
        <taxon>Octopodidae</taxon>
        <taxon>Octopus</taxon>
    </lineage>
</organism>
<dbReference type="PROSITE" id="PS50106">
    <property type="entry name" value="PDZ"/>
    <property type="match status" value="2"/>
</dbReference>
<dbReference type="InterPro" id="IPR036034">
    <property type="entry name" value="PDZ_sf"/>
</dbReference>
<proteinExistence type="predicted"/>
<name>A0AA36BRU8_OCTVU</name>
<dbReference type="AlphaFoldDB" id="A0AA36BRU8"/>
<reference evidence="2" key="1">
    <citation type="submission" date="2023-08" db="EMBL/GenBank/DDBJ databases">
        <authorList>
            <person name="Alioto T."/>
            <person name="Alioto T."/>
            <person name="Gomez Garrido J."/>
        </authorList>
    </citation>
    <scope>NUCLEOTIDE SEQUENCE</scope>
</reference>
<gene>
    <name evidence="2" type="ORF">OCTVUL_1B031318</name>
</gene>
<keyword evidence="3" id="KW-1185">Reference proteome</keyword>
<sequence length="225" mass="23676">MKRVTSEDISHVRIVEVAHDSNGSLGLSIAGGVGSTLGDTPVVITNLYANGPAALTEKLKIGDQILAVNEMSTKGLTHTEVVNMLKDTSAPVILTVTHGEDRKVNVNGRSPSRPPSETASFTDEAIEELLESHQLDDQIVRLIVLERGAEGLGFSIVGGRGSPHGDLPIYVKTVFATGAAEADGQLKRGDRIHTVNGVSLDGVTHEEAVSILKNAQGKVTLTITS</sequence>
<dbReference type="CDD" id="cd06676">
    <property type="entry name" value="PDZ13_MUPP1-like"/>
    <property type="match status" value="1"/>
</dbReference>
<accession>A0AA36BRU8</accession>
<evidence type="ECO:0000313" key="2">
    <source>
        <dbReference type="EMBL" id="CAI9739405.1"/>
    </source>
</evidence>